<evidence type="ECO:0008006" key="3">
    <source>
        <dbReference type="Google" id="ProtNLM"/>
    </source>
</evidence>
<proteinExistence type="predicted"/>
<sequence>MTTDLRLIGSLDAATRDRVTAALGHLDFPVGQMRTGEALVRSYLHRAPDRSWALFQGDEAVGVFAVVPYLELPGTYQTSTYLTLAARGTGLNSSLKRAVVLASRAESLPLYSSIHHANARSLAATRKLFVSVEPTIVFERVAGRVAWRFELSVQRTQLAAGPVDSYIVALLGTAMRQPALQAA</sequence>
<evidence type="ECO:0000313" key="2">
    <source>
        <dbReference type="Proteomes" id="UP000297866"/>
    </source>
</evidence>
<organism evidence="1 2">
    <name type="scientific">Cryobacterium tagatosivorans</name>
    <dbReference type="NCBI Taxonomy" id="1259199"/>
    <lineage>
        <taxon>Bacteria</taxon>
        <taxon>Bacillati</taxon>
        <taxon>Actinomycetota</taxon>
        <taxon>Actinomycetes</taxon>
        <taxon>Micrococcales</taxon>
        <taxon>Microbacteriaceae</taxon>
        <taxon>Cryobacterium</taxon>
    </lineage>
</organism>
<evidence type="ECO:0000313" key="1">
    <source>
        <dbReference type="EMBL" id="TFB52823.1"/>
    </source>
</evidence>
<name>A0A4R8UGQ2_9MICO</name>
<reference evidence="1 2" key="1">
    <citation type="submission" date="2019-03" db="EMBL/GenBank/DDBJ databases">
        <title>Genomics of glacier-inhabiting Cryobacterium strains.</title>
        <authorList>
            <person name="Liu Q."/>
            <person name="Xin Y.-H."/>
        </authorList>
    </citation>
    <scope>NUCLEOTIDE SEQUENCE [LARGE SCALE GENOMIC DNA]</scope>
    <source>
        <strain evidence="1 2">Sr47</strain>
    </source>
</reference>
<gene>
    <name evidence="1" type="ORF">E3O23_05865</name>
</gene>
<protein>
    <recommendedName>
        <fullName evidence="3">GNAT family N-acetyltransferase</fullName>
    </recommendedName>
</protein>
<comment type="caution">
    <text evidence="1">The sequence shown here is derived from an EMBL/GenBank/DDBJ whole genome shotgun (WGS) entry which is preliminary data.</text>
</comment>
<dbReference type="AlphaFoldDB" id="A0A4R8UGQ2"/>
<dbReference type="SUPFAM" id="SSF55729">
    <property type="entry name" value="Acyl-CoA N-acyltransferases (Nat)"/>
    <property type="match status" value="1"/>
</dbReference>
<dbReference type="EMBL" id="SOEZ01000031">
    <property type="protein sequence ID" value="TFB52823.1"/>
    <property type="molecule type" value="Genomic_DNA"/>
</dbReference>
<dbReference type="RefSeq" id="WP_134489086.1">
    <property type="nucleotide sequence ID" value="NZ_SOEZ01000031.1"/>
</dbReference>
<dbReference type="OrthoDB" id="5295305at2"/>
<accession>A0A4R8UGQ2</accession>
<keyword evidence="2" id="KW-1185">Reference proteome</keyword>
<dbReference type="Proteomes" id="UP000297866">
    <property type="component" value="Unassembled WGS sequence"/>
</dbReference>
<dbReference type="InterPro" id="IPR016181">
    <property type="entry name" value="Acyl_CoA_acyltransferase"/>
</dbReference>